<evidence type="ECO:0000313" key="3">
    <source>
        <dbReference type="Proteomes" id="UP000758603"/>
    </source>
</evidence>
<sequence length="271" mass="30576">MTLINNLQYGLFGISTLASILRVSRIIYHYNMTNEPGFHQLLRVKFSRIFGALFVIEMIASTSINIAFCLLIQRSGLWAIHLSISITIWSMTAQCLWALSSWYTDLPAFYPLRLVVGLFASAGVLVLGAILKIQCLGNLFIIISATSYRAWIVCECITFYNYVCGHNRTTNDRMTARLRLQVWLQLMVYFLINTTLFCTIFLTSYGNPSLDSITRPIILLIISAIYTTQDLAIGILEVKRRVQNIGLNAVIAAGFPVRTISPDKVKRMVCL</sequence>
<evidence type="ECO:0000313" key="2">
    <source>
        <dbReference type="EMBL" id="KAH6658646.1"/>
    </source>
</evidence>
<proteinExistence type="predicted"/>
<keyword evidence="1" id="KW-0812">Transmembrane</keyword>
<feature type="transmembrane region" description="Helical" evidence="1">
    <location>
        <begin position="6"/>
        <end position="28"/>
    </location>
</feature>
<dbReference type="GeneID" id="70128650"/>
<feature type="transmembrane region" description="Helical" evidence="1">
    <location>
        <begin position="182"/>
        <end position="205"/>
    </location>
</feature>
<evidence type="ECO:0000256" key="1">
    <source>
        <dbReference type="SAM" id="Phobius"/>
    </source>
</evidence>
<organism evidence="2 3">
    <name type="scientific">Truncatella angustata</name>
    <dbReference type="NCBI Taxonomy" id="152316"/>
    <lineage>
        <taxon>Eukaryota</taxon>
        <taxon>Fungi</taxon>
        <taxon>Dikarya</taxon>
        <taxon>Ascomycota</taxon>
        <taxon>Pezizomycotina</taxon>
        <taxon>Sordariomycetes</taxon>
        <taxon>Xylariomycetidae</taxon>
        <taxon>Amphisphaeriales</taxon>
        <taxon>Sporocadaceae</taxon>
        <taxon>Truncatella</taxon>
    </lineage>
</organism>
<dbReference type="RefSeq" id="XP_045962880.1">
    <property type="nucleotide sequence ID" value="XM_046099758.1"/>
</dbReference>
<gene>
    <name evidence="2" type="ORF">BKA67DRAFT_533772</name>
</gene>
<keyword evidence="3" id="KW-1185">Reference proteome</keyword>
<keyword evidence="1" id="KW-0472">Membrane</keyword>
<reference evidence="2" key="1">
    <citation type="journal article" date="2021" name="Nat. Commun.">
        <title>Genetic determinants of endophytism in the Arabidopsis root mycobiome.</title>
        <authorList>
            <person name="Mesny F."/>
            <person name="Miyauchi S."/>
            <person name="Thiergart T."/>
            <person name="Pickel B."/>
            <person name="Atanasova L."/>
            <person name="Karlsson M."/>
            <person name="Huettel B."/>
            <person name="Barry K.W."/>
            <person name="Haridas S."/>
            <person name="Chen C."/>
            <person name="Bauer D."/>
            <person name="Andreopoulos W."/>
            <person name="Pangilinan J."/>
            <person name="LaButti K."/>
            <person name="Riley R."/>
            <person name="Lipzen A."/>
            <person name="Clum A."/>
            <person name="Drula E."/>
            <person name="Henrissat B."/>
            <person name="Kohler A."/>
            <person name="Grigoriev I.V."/>
            <person name="Martin F.M."/>
            <person name="Hacquard S."/>
        </authorList>
    </citation>
    <scope>NUCLEOTIDE SEQUENCE</scope>
    <source>
        <strain evidence="2">MPI-SDFR-AT-0073</strain>
    </source>
</reference>
<feature type="transmembrane region" description="Helical" evidence="1">
    <location>
        <begin position="111"/>
        <end position="133"/>
    </location>
</feature>
<keyword evidence="1" id="KW-1133">Transmembrane helix</keyword>
<dbReference type="AlphaFoldDB" id="A0A9P8UUN7"/>
<feature type="transmembrane region" description="Helical" evidence="1">
    <location>
        <begin position="49"/>
        <end position="73"/>
    </location>
</feature>
<feature type="transmembrane region" description="Helical" evidence="1">
    <location>
        <begin position="217"/>
        <end position="236"/>
    </location>
</feature>
<accession>A0A9P8UUN7</accession>
<comment type="caution">
    <text evidence="2">The sequence shown here is derived from an EMBL/GenBank/DDBJ whole genome shotgun (WGS) entry which is preliminary data.</text>
</comment>
<name>A0A9P8UUN7_9PEZI</name>
<feature type="transmembrane region" description="Helical" evidence="1">
    <location>
        <begin position="79"/>
        <end position="99"/>
    </location>
</feature>
<dbReference type="Proteomes" id="UP000758603">
    <property type="component" value="Unassembled WGS sequence"/>
</dbReference>
<dbReference type="EMBL" id="JAGPXC010000002">
    <property type="protein sequence ID" value="KAH6658646.1"/>
    <property type="molecule type" value="Genomic_DNA"/>
</dbReference>
<protein>
    <submittedName>
        <fullName evidence="2">Uncharacterized protein</fullName>
    </submittedName>
</protein>